<evidence type="ECO:0000259" key="7">
    <source>
        <dbReference type="Pfam" id="PF06886"/>
    </source>
</evidence>
<keyword evidence="5" id="KW-0206">Cytoskeleton</keyword>
<feature type="region of interest" description="Disordered" evidence="6">
    <location>
        <begin position="198"/>
        <end position="217"/>
    </location>
</feature>
<evidence type="ECO:0000313" key="8">
    <source>
        <dbReference type="EMBL" id="KAG6650923.1"/>
    </source>
</evidence>
<feature type="region of interest" description="Disordered" evidence="6">
    <location>
        <begin position="156"/>
        <end position="178"/>
    </location>
</feature>
<sequence length="531" mass="58320">MGESIVGVSRYEDKTGETAASKPGLEASISFGRFENDSLSWEKWSTFAPNKYLEEVEKCATPGSVAKKAAYFEAHYKKIAARKAEIMDQEKQMEDDSLRADNQNGVDLAETACGAGSEFDVSDRHCSAEDVAMQQTNLISEVSSTQVDDLKEDAAISTESQRSASEGVKEEIGCTVDSPKSKEPVLVKEVVIEEEESAVVESQDMKEVSHNCNNEMGHPTLVKVENVILDHHPKEFKKVTSVNQEKNATRLKKKPVSPGTKTLHISTPKVSKLILTPTALSASQSSTKKGNYSSLPRSKNPSAGESKKVAPKSLHSSLSLDPTDSNPASLRMTRKSFIMEEMGDKDIVKRAFKTFQKNINQPKSSGEDRASDPKQVYNINEKAPVKGTEPRVSSSMTPRKENQRSLKAGGVDKKSAEAAPSSFRLRSDEGAEKRKELSKKSEEKLNVKEAARTGLQSKQKLSKKSEEKLNVKEAARTSLQSKQKVEKGAEIRKLRQSFNFKATPLPAFYGGLKVSKSISDKEMLTNAVHGE</sequence>
<evidence type="ECO:0000313" key="9">
    <source>
        <dbReference type="EMBL" id="KAG6708360.1"/>
    </source>
</evidence>
<comment type="caution">
    <text evidence="8">The sequence shown here is derived from an EMBL/GenBank/DDBJ whole genome shotgun (WGS) entry which is preliminary data.</text>
</comment>
<proteinExistence type="inferred from homology"/>
<evidence type="ECO:0000256" key="2">
    <source>
        <dbReference type="ARBA" id="ARBA00005885"/>
    </source>
</evidence>
<dbReference type="EMBL" id="CM031814">
    <property type="protein sequence ID" value="KAG6650923.1"/>
    <property type="molecule type" value="Genomic_DNA"/>
</dbReference>
<accession>A0A8T1Q965</accession>
<comment type="similarity">
    <text evidence="2">Belongs to the TPX2 family.</text>
</comment>
<evidence type="ECO:0000256" key="4">
    <source>
        <dbReference type="ARBA" id="ARBA00022701"/>
    </source>
</evidence>
<dbReference type="AlphaFoldDB" id="A0A8T1Q965"/>
<feature type="compositionally biased region" description="Basic and acidic residues" evidence="6">
    <location>
        <begin position="463"/>
        <end position="475"/>
    </location>
</feature>
<reference evidence="9" key="2">
    <citation type="submission" date="2021-01" db="EMBL/GenBank/DDBJ databases">
        <authorList>
            <person name="Lovell J.T."/>
            <person name="Bentley N."/>
            <person name="Bhattarai G."/>
            <person name="Jenkins J.W."/>
            <person name="Sreedasyam A."/>
            <person name="Alarcon Y."/>
            <person name="Bock C."/>
            <person name="Boston L."/>
            <person name="Carlson J."/>
            <person name="Cervantes K."/>
            <person name="Clermont K."/>
            <person name="Krom N."/>
            <person name="Kubenka K."/>
            <person name="Mamidi S."/>
            <person name="Mattison C."/>
            <person name="Monteros M."/>
            <person name="Pisani C."/>
            <person name="Plott C."/>
            <person name="Rajasekar S."/>
            <person name="Rhein H.S."/>
            <person name="Rohla C."/>
            <person name="Song M."/>
            <person name="Hilaire R.S."/>
            <person name="Shu S."/>
            <person name="Wells L."/>
            <person name="Wang X."/>
            <person name="Webber J."/>
            <person name="Heerema R.J."/>
            <person name="Klein P."/>
            <person name="Conner P."/>
            <person name="Grauke L."/>
            <person name="Grimwood J."/>
            <person name="Schmutz J."/>
            <person name="Randall J.J."/>
        </authorList>
    </citation>
    <scope>NUCLEOTIDE SEQUENCE</scope>
    <source>
        <tissue evidence="9">Leaf</tissue>
    </source>
</reference>
<reference evidence="8" key="1">
    <citation type="submission" date="2020-12" db="EMBL/GenBank/DDBJ databases">
        <title>WGS assembly of Carya illinoinensis cv. Pawnee.</title>
        <authorList>
            <person name="Platts A."/>
            <person name="Shu S."/>
            <person name="Wright S."/>
            <person name="Barry K."/>
            <person name="Edger P."/>
            <person name="Pires J.C."/>
            <person name="Schmutz J."/>
        </authorList>
    </citation>
    <scope>NUCLEOTIDE SEQUENCE</scope>
    <source>
        <tissue evidence="8">Leaf</tissue>
    </source>
</reference>
<dbReference type="EMBL" id="CM031830">
    <property type="protein sequence ID" value="KAG6708360.1"/>
    <property type="molecule type" value="Genomic_DNA"/>
</dbReference>
<feature type="compositionally biased region" description="Polar residues" evidence="6">
    <location>
        <begin position="314"/>
        <end position="328"/>
    </location>
</feature>
<keyword evidence="3" id="KW-0963">Cytoplasm</keyword>
<feature type="compositionally biased region" description="Basic and acidic residues" evidence="6">
    <location>
        <begin position="425"/>
        <end position="451"/>
    </location>
</feature>
<keyword evidence="4" id="KW-0493">Microtubule</keyword>
<dbReference type="GO" id="GO:0005874">
    <property type="term" value="C:microtubule"/>
    <property type="evidence" value="ECO:0007669"/>
    <property type="project" value="UniProtKB-KW"/>
</dbReference>
<dbReference type="PANTHER" id="PTHR47286">
    <property type="entry name" value="F3I6.9 PROTEIN"/>
    <property type="match status" value="1"/>
</dbReference>
<feature type="region of interest" description="Disordered" evidence="6">
    <location>
        <begin position="241"/>
        <end position="332"/>
    </location>
</feature>
<keyword evidence="10" id="KW-1185">Reference proteome</keyword>
<dbReference type="PANTHER" id="PTHR47286:SF2">
    <property type="entry name" value="F3I6.9 PROTEIN"/>
    <property type="match status" value="1"/>
</dbReference>
<feature type="compositionally biased region" description="Basic and acidic residues" evidence="6">
    <location>
        <begin position="398"/>
        <end position="416"/>
    </location>
</feature>
<comment type="subcellular location">
    <subcellularLocation>
        <location evidence="1">Cytoplasm</location>
        <location evidence="1">Cytoskeleton</location>
    </subcellularLocation>
</comment>
<evidence type="ECO:0000313" key="10">
    <source>
        <dbReference type="Proteomes" id="UP000811609"/>
    </source>
</evidence>
<evidence type="ECO:0000256" key="5">
    <source>
        <dbReference type="ARBA" id="ARBA00023212"/>
    </source>
</evidence>
<feature type="domain" description="TPX2 C-terminal" evidence="7">
    <location>
        <begin position="462"/>
        <end position="511"/>
    </location>
</feature>
<evidence type="ECO:0000256" key="6">
    <source>
        <dbReference type="SAM" id="MobiDB-lite"/>
    </source>
</evidence>
<evidence type="ECO:0000256" key="1">
    <source>
        <dbReference type="ARBA" id="ARBA00004245"/>
    </source>
</evidence>
<feature type="compositionally biased region" description="Polar residues" evidence="6">
    <location>
        <begin position="259"/>
        <end position="269"/>
    </location>
</feature>
<feature type="region of interest" description="Disordered" evidence="6">
    <location>
        <begin position="1"/>
        <end position="22"/>
    </location>
</feature>
<dbReference type="Proteomes" id="UP000811609">
    <property type="component" value="Chromosome 6"/>
</dbReference>
<dbReference type="Proteomes" id="UP000811246">
    <property type="component" value="Chromosome 6"/>
</dbReference>
<feature type="region of interest" description="Disordered" evidence="6">
    <location>
        <begin position="356"/>
        <end position="487"/>
    </location>
</feature>
<dbReference type="Pfam" id="PF06886">
    <property type="entry name" value="TPX2"/>
    <property type="match status" value="1"/>
</dbReference>
<evidence type="ECO:0000256" key="3">
    <source>
        <dbReference type="ARBA" id="ARBA00022490"/>
    </source>
</evidence>
<gene>
    <name evidence="8" type="ORF">CIPAW_06G076600</name>
    <name evidence="9" type="ORF">I3842_06G077500</name>
</gene>
<protein>
    <recommendedName>
        <fullName evidence="7">TPX2 C-terminal domain-containing protein</fullName>
    </recommendedName>
</protein>
<name>A0A8T1Q965_CARIL</name>
<organism evidence="8 10">
    <name type="scientific">Carya illinoinensis</name>
    <name type="common">Pecan</name>
    <dbReference type="NCBI Taxonomy" id="32201"/>
    <lineage>
        <taxon>Eukaryota</taxon>
        <taxon>Viridiplantae</taxon>
        <taxon>Streptophyta</taxon>
        <taxon>Embryophyta</taxon>
        <taxon>Tracheophyta</taxon>
        <taxon>Spermatophyta</taxon>
        <taxon>Magnoliopsida</taxon>
        <taxon>eudicotyledons</taxon>
        <taxon>Gunneridae</taxon>
        <taxon>Pentapetalae</taxon>
        <taxon>rosids</taxon>
        <taxon>fabids</taxon>
        <taxon>Fagales</taxon>
        <taxon>Juglandaceae</taxon>
        <taxon>Carya</taxon>
    </lineage>
</organism>
<feature type="compositionally biased region" description="Polar residues" evidence="6">
    <location>
        <begin position="278"/>
        <end position="303"/>
    </location>
</feature>
<dbReference type="InterPro" id="IPR027329">
    <property type="entry name" value="TPX2_C"/>
</dbReference>